<feature type="transmembrane region" description="Helical" evidence="5">
    <location>
        <begin position="145"/>
        <end position="162"/>
    </location>
</feature>
<feature type="transmembrane region" description="Helical" evidence="5">
    <location>
        <begin position="72"/>
        <end position="94"/>
    </location>
</feature>
<evidence type="ECO:0000259" key="6">
    <source>
        <dbReference type="Pfam" id="PF01699"/>
    </source>
</evidence>
<evidence type="ECO:0000256" key="4">
    <source>
        <dbReference type="ARBA" id="ARBA00023136"/>
    </source>
</evidence>
<proteinExistence type="predicted"/>
<evidence type="ECO:0000256" key="2">
    <source>
        <dbReference type="ARBA" id="ARBA00022692"/>
    </source>
</evidence>
<feature type="transmembrane region" description="Helical" evidence="5">
    <location>
        <begin position="354"/>
        <end position="371"/>
    </location>
</feature>
<evidence type="ECO:0000256" key="1">
    <source>
        <dbReference type="ARBA" id="ARBA00004141"/>
    </source>
</evidence>
<feature type="transmembrane region" description="Helical" evidence="5">
    <location>
        <begin position="297"/>
        <end position="316"/>
    </location>
</feature>
<feature type="domain" description="Sodium/calcium exchanger membrane region" evidence="6">
    <location>
        <begin position="45"/>
        <end position="187"/>
    </location>
</feature>
<feature type="transmembrane region" description="Helical" evidence="5">
    <location>
        <begin position="217"/>
        <end position="235"/>
    </location>
</feature>
<organism evidence="7 8">
    <name type="scientific">Altericroceibacterium spongiae</name>
    <dbReference type="NCBI Taxonomy" id="2320269"/>
    <lineage>
        <taxon>Bacteria</taxon>
        <taxon>Pseudomonadati</taxon>
        <taxon>Pseudomonadota</taxon>
        <taxon>Alphaproteobacteria</taxon>
        <taxon>Sphingomonadales</taxon>
        <taxon>Erythrobacteraceae</taxon>
        <taxon>Altericroceibacterium</taxon>
    </lineage>
</organism>
<feature type="transmembrane region" description="Helical" evidence="5">
    <location>
        <begin position="377"/>
        <end position="397"/>
    </location>
</feature>
<gene>
    <name evidence="7" type="ORF">D6851_16775</name>
</gene>
<dbReference type="InterPro" id="IPR004837">
    <property type="entry name" value="NaCa_Exmemb"/>
</dbReference>
<dbReference type="GO" id="GO:0055085">
    <property type="term" value="P:transmembrane transport"/>
    <property type="evidence" value="ECO:0007669"/>
    <property type="project" value="InterPro"/>
</dbReference>
<keyword evidence="2 5" id="KW-0812">Transmembrane</keyword>
<dbReference type="OrthoDB" id="57558at2"/>
<feature type="transmembrane region" description="Helical" evidence="5">
    <location>
        <begin position="12"/>
        <end position="34"/>
    </location>
</feature>
<keyword evidence="3 5" id="KW-1133">Transmembrane helix</keyword>
<dbReference type="AlphaFoldDB" id="A0A420E9B8"/>
<keyword evidence="4 5" id="KW-0472">Membrane</keyword>
<feature type="transmembrane region" description="Helical" evidence="5">
    <location>
        <begin position="168"/>
        <end position="186"/>
    </location>
</feature>
<dbReference type="Gene3D" id="1.20.1420.30">
    <property type="entry name" value="NCX, central ion-binding region"/>
    <property type="match status" value="1"/>
</dbReference>
<accession>A0A420E9B8</accession>
<evidence type="ECO:0000313" key="8">
    <source>
        <dbReference type="Proteomes" id="UP000284395"/>
    </source>
</evidence>
<feature type="transmembrane region" description="Helical" evidence="5">
    <location>
        <begin position="40"/>
        <end position="60"/>
    </location>
</feature>
<evidence type="ECO:0000256" key="5">
    <source>
        <dbReference type="SAM" id="Phobius"/>
    </source>
</evidence>
<dbReference type="Pfam" id="PF01699">
    <property type="entry name" value="Na_Ca_ex"/>
    <property type="match status" value="2"/>
</dbReference>
<feature type="transmembrane region" description="Helical" evidence="5">
    <location>
        <begin position="114"/>
        <end position="133"/>
    </location>
</feature>
<comment type="caution">
    <text evidence="7">The sequence shown here is derived from an EMBL/GenBank/DDBJ whole genome shotgun (WGS) entry which is preliminary data.</text>
</comment>
<reference evidence="7 8" key="1">
    <citation type="submission" date="2018-09" db="EMBL/GenBank/DDBJ databases">
        <title>Altererythrobacter spongiae sp. nov., isolated from a marine sponge.</title>
        <authorList>
            <person name="Zhuang L."/>
            <person name="Luo L."/>
        </authorList>
    </citation>
    <scope>NUCLEOTIDE SEQUENCE [LARGE SCALE GENOMIC DNA]</scope>
    <source>
        <strain evidence="7 8">HN-Y73</strain>
    </source>
</reference>
<name>A0A420E9B8_9SPHN</name>
<keyword evidence="8" id="KW-1185">Reference proteome</keyword>
<dbReference type="GO" id="GO:0016020">
    <property type="term" value="C:membrane"/>
    <property type="evidence" value="ECO:0007669"/>
    <property type="project" value="UniProtKB-SubCell"/>
</dbReference>
<comment type="subcellular location">
    <subcellularLocation>
        <location evidence="1">Membrane</location>
        <topology evidence="1">Multi-pass membrane protein</topology>
    </subcellularLocation>
</comment>
<feature type="domain" description="Sodium/calcium exchanger membrane region" evidence="6">
    <location>
        <begin position="222"/>
        <end position="365"/>
    </location>
</feature>
<dbReference type="EMBL" id="RAPF01000016">
    <property type="protein sequence ID" value="RKF17359.1"/>
    <property type="molecule type" value="Genomic_DNA"/>
</dbReference>
<sequence>MNASAPQATLRRFAGYLGVAVAATMPALVLRLAGWRPNPLLDAALFGTAILAAGFMLSWGAEAAEKRVSQGLIVAAIALVTVLPEYAVDFYYAYAAGQDPSSNYVHYAAANMTGANRLLVGLAWPLMVIIHWFRTRQGRIDLAPVNAAEITFLLIGTAWSFTILLRDAIGWIDSVVLVGIFAAYVWRVSYLPKAEEDEEDEPGPAAALGRLSPARQWAAMAGLTVVAATVILASAEPFAEAMVDSGRLIGIDEFLLIQWLAPLASEAPAVTIAVLFVLSGRAANGLATMISDKINQWTLLVGMLPLAMSLGAGSLSALPLDDRQHEEFFLTAAQSLFGIALLLRLRLGMWGARALAGLFTVQVGLTLNFLGDEARTIASLTWLSWGYLALAGALLVFNARSLGHLFKVGLFAKHPAVHPGASISPVSGSPAT</sequence>
<evidence type="ECO:0000313" key="7">
    <source>
        <dbReference type="EMBL" id="RKF17359.1"/>
    </source>
</evidence>
<dbReference type="InterPro" id="IPR044880">
    <property type="entry name" value="NCX_ion-bd_dom_sf"/>
</dbReference>
<evidence type="ECO:0000256" key="3">
    <source>
        <dbReference type="ARBA" id="ARBA00022989"/>
    </source>
</evidence>
<dbReference type="RefSeq" id="WP_024020863.1">
    <property type="nucleotide sequence ID" value="NZ_RAPF01000016.1"/>
</dbReference>
<protein>
    <submittedName>
        <fullName evidence="7">Sodium:proton exchanger</fullName>
    </submittedName>
</protein>
<dbReference type="Proteomes" id="UP000284395">
    <property type="component" value="Unassembled WGS sequence"/>
</dbReference>
<feature type="transmembrane region" description="Helical" evidence="5">
    <location>
        <begin position="255"/>
        <end position="277"/>
    </location>
</feature>